<keyword evidence="1" id="KW-1003">Cell membrane</keyword>
<evidence type="ECO:0000256" key="3">
    <source>
        <dbReference type="ARBA" id="ARBA00023136"/>
    </source>
</evidence>
<organism evidence="7 8">
    <name type="scientific">Paenibacillus ginsengarvi</name>
    <dbReference type="NCBI Taxonomy" id="400777"/>
    <lineage>
        <taxon>Bacteria</taxon>
        <taxon>Bacillati</taxon>
        <taxon>Bacillota</taxon>
        <taxon>Bacilli</taxon>
        <taxon>Bacillales</taxon>
        <taxon>Paenibacillaceae</taxon>
        <taxon>Paenibacillus</taxon>
    </lineage>
</organism>
<protein>
    <submittedName>
        <fullName evidence="7">Extracellular solute-binding protein</fullName>
    </submittedName>
</protein>
<proteinExistence type="predicted"/>
<dbReference type="PROSITE" id="PS51257">
    <property type="entry name" value="PROKAR_LIPOPROTEIN"/>
    <property type="match status" value="1"/>
</dbReference>
<dbReference type="InterPro" id="IPR050490">
    <property type="entry name" value="Bact_solute-bd_prot1"/>
</dbReference>
<dbReference type="PANTHER" id="PTHR43649">
    <property type="entry name" value="ARABINOSE-BINDING PROTEIN-RELATED"/>
    <property type="match status" value="1"/>
</dbReference>
<comment type="caution">
    <text evidence="7">The sequence shown here is derived from an EMBL/GenBank/DDBJ whole genome shotgun (WGS) entry which is preliminary data.</text>
</comment>
<evidence type="ECO:0000256" key="6">
    <source>
        <dbReference type="SAM" id="SignalP"/>
    </source>
</evidence>
<accession>A0A3B0CLB4</accession>
<keyword evidence="4" id="KW-0564">Palmitate</keyword>
<evidence type="ECO:0000256" key="5">
    <source>
        <dbReference type="ARBA" id="ARBA00023288"/>
    </source>
</evidence>
<evidence type="ECO:0000313" key="8">
    <source>
        <dbReference type="Proteomes" id="UP000282311"/>
    </source>
</evidence>
<keyword evidence="5" id="KW-0449">Lipoprotein</keyword>
<dbReference type="Proteomes" id="UP000282311">
    <property type="component" value="Unassembled WGS sequence"/>
</dbReference>
<evidence type="ECO:0000256" key="4">
    <source>
        <dbReference type="ARBA" id="ARBA00023139"/>
    </source>
</evidence>
<evidence type="ECO:0000256" key="1">
    <source>
        <dbReference type="ARBA" id="ARBA00022475"/>
    </source>
</evidence>
<evidence type="ECO:0000256" key="2">
    <source>
        <dbReference type="ARBA" id="ARBA00022729"/>
    </source>
</evidence>
<sequence>MATKKWIQAGVLLLTAASLSACGASNDGKTKEPEAGKAAEAPKEPVTLTFYDPSAKQDPAIFMEQYGDFIQKKYPHITVKYISSPDTNPEGHIANMLAAGEPIDIMLNADINHYRLIAPFKFEYDLTGLAKSRGFDLSKLEPGTLKAVQALSNNNGLYAIPYKMQAMGLLYNKDLFDKFGRPYPKDGMTWDEVYEVAKTMTRSDSGVQYRGFITQFYNTAWLNQLSLGFVDPKTEKSVLNSDERWARLVKNLTRFYEIPGNETKEGSFGTISNLFLKDRVAAMYAYFIPTTPQEVNWDVVTYPEFSDRRGVGPQQLLTLAYVTSTSKHKEAAFDAVAYLASDEVQTNMSRKALAFPVTTSQAAKDAFGQDTPFLQGKNVRALLKSKPADPFPSSPYQRTAALPLEKTMYELTKGAMDVNTALRKMAEDGDKDIEKAKAAAAASK</sequence>
<dbReference type="PANTHER" id="PTHR43649:SF33">
    <property type="entry name" value="POLYGALACTURONAN_RHAMNOGALACTURONAN-BINDING PROTEIN YTCQ"/>
    <property type="match status" value="1"/>
</dbReference>
<feature type="chain" id="PRO_5038530992" evidence="6">
    <location>
        <begin position="24"/>
        <end position="444"/>
    </location>
</feature>
<keyword evidence="8" id="KW-1185">Reference proteome</keyword>
<dbReference type="AlphaFoldDB" id="A0A3B0CLB4"/>
<keyword evidence="2 6" id="KW-0732">Signal</keyword>
<dbReference type="OrthoDB" id="9782846at2"/>
<name>A0A3B0CLB4_9BACL</name>
<keyword evidence="3" id="KW-0472">Membrane</keyword>
<feature type="signal peptide" evidence="6">
    <location>
        <begin position="1"/>
        <end position="23"/>
    </location>
</feature>
<dbReference type="Pfam" id="PF01547">
    <property type="entry name" value="SBP_bac_1"/>
    <property type="match status" value="1"/>
</dbReference>
<reference evidence="7 8" key="1">
    <citation type="journal article" date="2007" name="Int. J. Syst. Evol. Microbiol.">
        <title>Paenibacillus ginsengarvi sp. nov., isolated from soil from ginseng cultivation.</title>
        <authorList>
            <person name="Yoon M.H."/>
            <person name="Ten L.N."/>
            <person name="Im W.T."/>
        </authorList>
    </citation>
    <scope>NUCLEOTIDE SEQUENCE [LARGE SCALE GENOMIC DNA]</scope>
    <source>
        <strain evidence="7 8">KCTC 13059</strain>
    </source>
</reference>
<dbReference type="RefSeq" id="WP_120746571.1">
    <property type="nucleotide sequence ID" value="NZ_RBAH01000004.1"/>
</dbReference>
<dbReference type="Gene3D" id="3.40.190.10">
    <property type="entry name" value="Periplasmic binding protein-like II"/>
    <property type="match status" value="1"/>
</dbReference>
<evidence type="ECO:0000313" key="7">
    <source>
        <dbReference type="EMBL" id="RKN85548.1"/>
    </source>
</evidence>
<dbReference type="SUPFAM" id="SSF53850">
    <property type="entry name" value="Periplasmic binding protein-like II"/>
    <property type="match status" value="1"/>
</dbReference>
<dbReference type="EMBL" id="RBAH01000004">
    <property type="protein sequence ID" value="RKN85548.1"/>
    <property type="molecule type" value="Genomic_DNA"/>
</dbReference>
<dbReference type="InterPro" id="IPR006059">
    <property type="entry name" value="SBP"/>
</dbReference>
<gene>
    <name evidence="7" type="ORF">D7M11_07630</name>
</gene>